<evidence type="ECO:0000256" key="3">
    <source>
        <dbReference type="ARBA" id="ARBA00023237"/>
    </source>
</evidence>
<feature type="domain" description="Outer membrane protein beta-barrel" evidence="5">
    <location>
        <begin position="296"/>
        <end position="682"/>
    </location>
</feature>
<dbReference type="SUPFAM" id="SSF56935">
    <property type="entry name" value="Porins"/>
    <property type="match status" value="1"/>
</dbReference>
<keyword evidence="2" id="KW-0472">Membrane</keyword>
<dbReference type="RefSeq" id="WP_188949634.1">
    <property type="nucleotide sequence ID" value="NZ_BMIB01000001.1"/>
</dbReference>
<dbReference type="Pfam" id="PF14905">
    <property type="entry name" value="OMP_b-brl_3"/>
    <property type="match status" value="1"/>
</dbReference>
<dbReference type="EMBL" id="BMIB01000001">
    <property type="protein sequence ID" value="GGH56919.1"/>
    <property type="molecule type" value="Genomic_DNA"/>
</dbReference>
<accession>A0A917MRW0</accession>
<name>A0A917MRW0_9BACT</name>
<keyword evidence="4" id="KW-0732">Signal</keyword>
<dbReference type="GO" id="GO:0009279">
    <property type="term" value="C:cell outer membrane"/>
    <property type="evidence" value="ECO:0007669"/>
    <property type="project" value="UniProtKB-SubCell"/>
</dbReference>
<feature type="chain" id="PRO_5037918593" description="Outer membrane protein beta-barrel domain-containing protein" evidence="4">
    <location>
        <begin position="23"/>
        <end position="708"/>
    </location>
</feature>
<dbReference type="Gene3D" id="2.170.130.10">
    <property type="entry name" value="TonB-dependent receptor, plug domain"/>
    <property type="match status" value="1"/>
</dbReference>
<proteinExistence type="predicted"/>
<dbReference type="Gene3D" id="2.40.170.20">
    <property type="entry name" value="TonB-dependent receptor, beta-barrel domain"/>
    <property type="match status" value="1"/>
</dbReference>
<evidence type="ECO:0000259" key="5">
    <source>
        <dbReference type="Pfam" id="PF14905"/>
    </source>
</evidence>
<dbReference type="InterPro" id="IPR041700">
    <property type="entry name" value="OMP_b-brl_3"/>
</dbReference>
<dbReference type="Proteomes" id="UP000627292">
    <property type="component" value="Unassembled WGS sequence"/>
</dbReference>
<comment type="caution">
    <text evidence="6">The sequence shown here is derived from an EMBL/GenBank/DDBJ whole genome shotgun (WGS) entry which is preliminary data.</text>
</comment>
<comment type="subcellular location">
    <subcellularLocation>
        <location evidence="1">Cell outer membrane</location>
    </subcellularLocation>
</comment>
<evidence type="ECO:0000256" key="2">
    <source>
        <dbReference type="ARBA" id="ARBA00023136"/>
    </source>
</evidence>
<dbReference type="InterPro" id="IPR036942">
    <property type="entry name" value="Beta-barrel_TonB_sf"/>
</dbReference>
<dbReference type="AlphaFoldDB" id="A0A917MRW0"/>
<organism evidence="6 7">
    <name type="scientific">Filimonas zeae</name>
    <dbReference type="NCBI Taxonomy" id="1737353"/>
    <lineage>
        <taxon>Bacteria</taxon>
        <taxon>Pseudomonadati</taxon>
        <taxon>Bacteroidota</taxon>
        <taxon>Chitinophagia</taxon>
        <taxon>Chitinophagales</taxon>
        <taxon>Chitinophagaceae</taxon>
        <taxon>Filimonas</taxon>
    </lineage>
</organism>
<keyword evidence="3" id="KW-0998">Cell outer membrane</keyword>
<evidence type="ECO:0000313" key="7">
    <source>
        <dbReference type="Proteomes" id="UP000627292"/>
    </source>
</evidence>
<keyword evidence="7" id="KW-1185">Reference proteome</keyword>
<sequence>MRLPPYILFLFLLQPAFSAAQAPAGGLKDAVRTLDTVLVRAERPLVTRKADRYIVQIENSFLANGFTGLEVLQKSPGLWVNPNGSIRITGNQPVTVMINEVVQRMSSTELAEYLKTIRSEDISRIEVIANPSAEYEAASSGGIVHIILKKARSRGVSGTVYTQYRQQGSRPYTASGFMMDMKARKWYASGSYSYSADNSIYNGYTLTDYPDGTHVDNRGVRDNHNRRMQYRMALVYDLSAKQSLSVMHNASYSRLQQYFYSDVVQTGAGKDTLTGRATADWLRRPRLQSTNAVYTWKTDTVGSLLKLMADYTRSSKEEYNGLASVYSDTTANRHSVTHTPGNTTLLAVQADYTKAVKAGWLWRTGVKYVHTGRRNTLLITGGPDNNNDFRYREDLLMAYFTLEKSFKKWTFKTGIRSEQTWSSGLSLTTSQRIRRNYTGLFPSLFLLYHLNEAKGHSVQFSYARKTGRPAFNDLNPYRLQLNDYAVLTGNPDLQPQYTHSMQAAWVWHRNYTAELYVRITNGFMAQTARTEGNIIIHQSANYPQYTEWGVSFNTFLTPLPGWRVNNSVVLFRSVSDLQAMVIRRTSFSVKTVHAVTWKKVADIDVYAEYNSPYTSANARMAEYVYTDLGISRNIVGNQLRLRLSFADLLNTAREKELTEYEGTRIDFYQKRPTRTAAITLTWRFRSGKLFTKKNLDNSVSDEQKRIGL</sequence>
<evidence type="ECO:0000256" key="1">
    <source>
        <dbReference type="ARBA" id="ARBA00004442"/>
    </source>
</evidence>
<dbReference type="InterPro" id="IPR037066">
    <property type="entry name" value="Plug_dom_sf"/>
</dbReference>
<protein>
    <recommendedName>
        <fullName evidence="5">Outer membrane protein beta-barrel domain-containing protein</fullName>
    </recommendedName>
</protein>
<evidence type="ECO:0000313" key="6">
    <source>
        <dbReference type="EMBL" id="GGH56919.1"/>
    </source>
</evidence>
<evidence type="ECO:0000256" key="4">
    <source>
        <dbReference type="SAM" id="SignalP"/>
    </source>
</evidence>
<reference evidence="6" key="2">
    <citation type="submission" date="2020-09" db="EMBL/GenBank/DDBJ databases">
        <authorList>
            <person name="Sun Q."/>
            <person name="Zhou Y."/>
        </authorList>
    </citation>
    <scope>NUCLEOTIDE SEQUENCE</scope>
    <source>
        <strain evidence="6">CGMCC 1.15290</strain>
    </source>
</reference>
<reference evidence="6" key="1">
    <citation type="journal article" date="2014" name="Int. J. Syst. Evol. Microbiol.">
        <title>Complete genome sequence of Corynebacterium casei LMG S-19264T (=DSM 44701T), isolated from a smear-ripened cheese.</title>
        <authorList>
            <consortium name="US DOE Joint Genome Institute (JGI-PGF)"/>
            <person name="Walter F."/>
            <person name="Albersmeier A."/>
            <person name="Kalinowski J."/>
            <person name="Ruckert C."/>
        </authorList>
    </citation>
    <scope>NUCLEOTIDE SEQUENCE</scope>
    <source>
        <strain evidence="6">CGMCC 1.15290</strain>
    </source>
</reference>
<feature type="signal peptide" evidence="4">
    <location>
        <begin position="1"/>
        <end position="22"/>
    </location>
</feature>
<gene>
    <name evidence="6" type="ORF">GCM10011379_01040</name>
</gene>